<evidence type="ECO:0000256" key="9">
    <source>
        <dbReference type="ARBA" id="ARBA00023180"/>
    </source>
</evidence>
<dbReference type="GO" id="GO:0045490">
    <property type="term" value="P:pectin catabolic process"/>
    <property type="evidence" value="ECO:0007669"/>
    <property type="project" value="TreeGrafter"/>
</dbReference>
<dbReference type="Gene3D" id="2.160.20.10">
    <property type="entry name" value="Single-stranded right-handed beta-helix, Pectin lyase-like"/>
    <property type="match status" value="1"/>
</dbReference>
<evidence type="ECO:0000256" key="4">
    <source>
        <dbReference type="ARBA" id="ARBA00022525"/>
    </source>
</evidence>
<comment type="similarity">
    <text evidence="2 13">Belongs to the glycosyl hydrolase 28 family.</text>
</comment>
<evidence type="ECO:0000256" key="8">
    <source>
        <dbReference type="ARBA" id="ARBA00023157"/>
    </source>
</evidence>
<organism evidence="15 16">
    <name type="scientific">Phyllotreta striolata</name>
    <name type="common">Striped flea beetle</name>
    <name type="synonym">Crioceris striolata</name>
    <dbReference type="NCBI Taxonomy" id="444603"/>
    <lineage>
        <taxon>Eukaryota</taxon>
        <taxon>Metazoa</taxon>
        <taxon>Ecdysozoa</taxon>
        <taxon>Arthropoda</taxon>
        <taxon>Hexapoda</taxon>
        <taxon>Insecta</taxon>
        <taxon>Pterygota</taxon>
        <taxon>Neoptera</taxon>
        <taxon>Endopterygota</taxon>
        <taxon>Coleoptera</taxon>
        <taxon>Polyphaga</taxon>
        <taxon>Cucujiformia</taxon>
        <taxon>Chrysomeloidea</taxon>
        <taxon>Chrysomelidae</taxon>
        <taxon>Galerucinae</taxon>
        <taxon>Alticini</taxon>
        <taxon>Phyllotreta</taxon>
    </lineage>
</organism>
<proteinExistence type="inferred from homology"/>
<evidence type="ECO:0000256" key="14">
    <source>
        <dbReference type="SAM" id="SignalP"/>
    </source>
</evidence>
<accession>A0A9N9TNL9</accession>
<dbReference type="InterPro" id="IPR006626">
    <property type="entry name" value="PbH1"/>
</dbReference>
<dbReference type="Proteomes" id="UP001153712">
    <property type="component" value="Chromosome 4"/>
</dbReference>
<evidence type="ECO:0000256" key="5">
    <source>
        <dbReference type="ARBA" id="ARBA00022729"/>
    </source>
</evidence>
<evidence type="ECO:0000256" key="7">
    <source>
        <dbReference type="ARBA" id="ARBA00022801"/>
    </source>
</evidence>
<dbReference type="EC" id="3.2.1.15" evidence="3"/>
<keyword evidence="7 13" id="KW-0378">Hydrolase</keyword>
<keyword evidence="4" id="KW-0964">Secreted</keyword>
<reference evidence="15" key="1">
    <citation type="submission" date="2022-01" db="EMBL/GenBank/DDBJ databases">
        <authorList>
            <person name="King R."/>
        </authorList>
    </citation>
    <scope>NUCLEOTIDE SEQUENCE</scope>
</reference>
<keyword evidence="16" id="KW-1185">Reference proteome</keyword>
<keyword evidence="5 14" id="KW-0732">Signal</keyword>
<keyword evidence="9" id="KW-0325">Glycoprotein</keyword>
<dbReference type="InterPro" id="IPR050434">
    <property type="entry name" value="Glycosyl_hydrlase_28"/>
</dbReference>
<feature type="signal peptide" evidence="14">
    <location>
        <begin position="1"/>
        <end position="17"/>
    </location>
</feature>
<dbReference type="InterPro" id="IPR000743">
    <property type="entry name" value="Glyco_hydro_28"/>
</dbReference>
<dbReference type="SMART" id="SM00710">
    <property type="entry name" value="PbH1"/>
    <property type="match status" value="5"/>
</dbReference>
<keyword evidence="11" id="KW-0961">Cell wall biogenesis/degradation</keyword>
<comment type="catalytic activity">
    <reaction evidence="12">
        <text>(1,4-alpha-D-galacturonosyl)n+m + H2O = (1,4-alpha-D-galacturonosyl)n + (1,4-alpha-D-galacturonosyl)m.</text>
        <dbReference type="EC" id="3.2.1.15"/>
    </reaction>
</comment>
<keyword evidence="6" id="KW-0677">Repeat</keyword>
<sequence length="354" mass="38118">MSLKILCLLFSVTFAKAAGQTGCTITEYKQVDDVLKRCTNITISNLTMPGGIQLKLDLQKGSTLTFEGTTVFEVAHWEGHLVEVTGEGVLVQGAPGSILNAQGEKYWDGQGGNGGLTKPKFFKIGTTGGSVFRHIYLLNCAHFCVGITASDVHVHHFTIDVVAGNLRGGLNTDGFGVSNSHNVLIEDSVVMNQDDCVVVNRGTNMVFRNLQCYGTHGLSFSVGDSHKDAVNGVTKNITFEDCHVADGLYGIHFKTKRGTGLVTDVTYKNIKLSGIQEDGIYINQDYGDIGNTSRSLQIANLSINNVYGSMNGALARPVHVVCNENACSNWNWSGISIEGTGKNYCNFSPNGFNC</sequence>
<dbReference type="PANTHER" id="PTHR31884">
    <property type="entry name" value="POLYGALACTURONASE"/>
    <property type="match status" value="1"/>
</dbReference>
<gene>
    <name evidence="15" type="ORF">PHYEVI_LOCUS7950</name>
</gene>
<evidence type="ECO:0000256" key="12">
    <source>
        <dbReference type="ARBA" id="ARBA00034074"/>
    </source>
</evidence>
<dbReference type="PANTHER" id="PTHR31884:SF9">
    <property type="entry name" value="ENDOPOLYGALACTURONASE D-RELATED"/>
    <property type="match status" value="1"/>
</dbReference>
<dbReference type="OrthoDB" id="1546079at2759"/>
<dbReference type="EMBL" id="OU900097">
    <property type="protein sequence ID" value="CAG9861615.1"/>
    <property type="molecule type" value="Genomic_DNA"/>
</dbReference>
<evidence type="ECO:0000256" key="10">
    <source>
        <dbReference type="ARBA" id="ARBA00023295"/>
    </source>
</evidence>
<evidence type="ECO:0000256" key="6">
    <source>
        <dbReference type="ARBA" id="ARBA00022737"/>
    </source>
</evidence>
<dbReference type="SUPFAM" id="SSF51126">
    <property type="entry name" value="Pectin lyase-like"/>
    <property type="match status" value="1"/>
</dbReference>
<dbReference type="AlphaFoldDB" id="A0A9N9TNL9"/>
<evidence type="ECO:0000313" key="16">
    <source>
        <dbReference type="Proteomes" id="UP001153712"/>
    </source>
</evidence>
<comment type="subcellular location">
    <subcellularLocation>
        <location evidence="1">Secreted</location>
    </subcellularLocation>
</comment>
<evidence type="ECO:0000256" key="1">
    <source>
        <dbReference type="ARBA" id="ARBA00004613"/>
    </source>
</evidence>
<evidence type="ECO:0000313" key="15">
    <source>
        <dbReference type="EMBL" id="CAG9861615.1"/>
    </source>
</evidence>
<dbReference type="InterPro" id="IPR011050">
    <property type="entry name" value="Pectin_lyase_fold/virulence"/>
</dbReference>
<protein>
    <recommendedName>
        <fullName evidence="3">endo-polygalacturonase</fullName>
        <ecNumber evidence="3">3.2.1.15</ecNumber>
    </recommendedName>
</protein>
<dbReference type="InterPro" id="IPR012334">
    <property type="entry name" value="Pectin_lyas_fold"/>
</dbReference>
<keyword evidence="10 13" id="KW-0326">Glycosidase</keyword>
<evidence type="ECO:0000256" key="2">
    <source>
        <dbReference type="ARBA" id="ARBA00008834"/>
    </source>
</evidence>
<dbReference type="GO" id="GO:0004650">
    <property type="term" value="F:polygalacturonase activity"/>
    <property type="evidence" value="ECO:0007669"/>
    <property type="project" value="UniProtKB-EC"/>
</dbReference>
<keyword evidence="8" id="KW-1015">Disulfide bond</keyword>
<dbReference type="Pfam" id="PF00295">
    <property type="entry name" value="Glyco_hydro_28"/>
    <property type="match status" value="1"/>
</dbReference>
<dbReference type="GO" id="GO:0071555">
    <property type="term" value="P:cell wall organization"/>
    <property type="evidence" value="ECO:0007669"/>
    <property type="project" value="UniProtKB-KW"/>
</dbReference>
<evidence type="ECO:0000256" key="11">
    <source>
        <dbReference type="ARBA" id="ARBA00023316"/>
    </source>
</evidence>
<evidence type="ECO:0000256" key="3">
    <source>
        <dbReference type="ARBA" id="ARBA00012736"/>
    </source>
</evidence>
<feature type="chain" id="PRO_5040284165" description="endo-polygalacturonase" evidence="14">
    <location>
        <begin position="18"/>
        <end position="354"/>
    </location>
</feature>
<evidence type="ECO:0000256" key="13">
    <source>
        <dbReference type="RuleBase" id="RU361169"/>
    </source>
</evidence>
<dbReference type="GO" id="GO:0005576">
    <property type="term" value="C:extracellular region"/>
    <property type="evidence" value="ECO:0007669"/>
    <property type="project" value="UniProtKB-SubCell"/>
</dbReference>
<name>A0A9N9TNL9_PHYSR</name>